<organism evidence="3 4">
    <name type="scientific">Thalassotalea insulae</name>
    <dbReference type="NCBI Taxonomy" id="2056778"/>
    <lineage>
        <taxon>Bacteria</taxon>
        <taxon>Pseudomonadati</taxon>
        <taxon>Pseudomonadota</taxon>
        <taxon>Gammaproteobacteria</taxon>
        <taxon>Alteromonadales</taxon>
        <taxon>Colwelliaceae</taxon>
        <taxon>Thalassotalea</taxon>
    </lineage>
</organism>
<evidence type="ECO:0000259" key="2">
    <source>
        <dbReference type="PROSITE" id="PS50853"/>
    </source>
</evidence>
<protein>
    <recommendedName>
        <fullName evidence="2">Fibronectin type-III domain-containing protein</fullName>
    </recommendedName>
</protein>
<dbReference type="Proteomes" id="UP001157186">
    <property type="component" value="Unassembled WGS sequence"/>
</dbReference>
<dbReference type="InterPro" id="IPR036116">
    <property type="entry name" value="FN3_sf"/>
</dbReference>
<dbReference type="Gene3D" id="3.40.390.10">
    <property type="entry name" value="Collagenase (Catalytic Domain)"/>
    <property type="match status" value="1"/>
</dbReference>
<keyword evidence="4" id="KW-1185">Reference proteome</keyword>
<reference evidence="3 4" key="1">
    <citation type="submission" date="2023-03" db="EMBL/GenBank/DDBJ databases">
        <title>Draft genome sequence of Thalassotalea insulae KCTC 62186T.</title>
        <authorList>
            <person name="Sawabe T."/>
        </authorList>
    </citation>
    <scope>NUCLEOTIDE SEQUENCE [LARGE SCALE GENOMIC DNA]</scope>
    <source>
        <strain evidence="3 4">KCTC 62186</strain>
    </source>
</reference>
<dbReference type="EMBL" id="BSST01000001">
    <property type="protein sequence ID" value="GLX77114.1"/>
    <property type="molecule type" value="Genomic_DNA"/>
</dbReference>
<gene>
    <name evidence="3" type="ORF">tinsulaeT_04540</name>
</gene>
<dbReference type="InterPro" id="IPR003961">
    <property type="entry name" value="FN3_dom"/>
</dbReference>
<comment type="caution">
    <text evidence="3">The sequence shown here is derived from an EMBL/GenBank/DDBJ whole genome shotgun (WGS) entry which is preliminary data.</text>
</comment>
<proteinExistence type="predicted"/>
<evidence type="ECO:0000256" key="1">
    <source>
        <dbReference type="SAM" id="SignalP"/>
    </source>
</evidence>
<dbReference type="SUPFAM" id="SSF55486">
    <property type="entry name" value="Metalloproteases ('zincins'), catalytic domain"/>
    <property type="match status" value="1"/>
</dbReference>
<dbReference type="InterPro" id="IPR024079">
    <property type="entry name" value="MetalloPept_cat_dom_sf"/>
</dbReference>
<feature type="domain" description="Fibronectin type-III" evidence="2">
    <location>
        <begin position="499"/>
        <end position="593"/>
    </location>
</feature>
<keyword evidence="1" id="KW-0732">Signal</keyword>
<feature type="signal peptide" evidence="1">
    <location>
        <begin position="1"/>
        <end position="26"/>
    </location>
</feature>
<name>A0ABQ6GNH7_9GAMM</name>
<feature type="chain" id="PRO_5046103978" description="Fibronectin type-III domain-containing protein" evidence="1">
    <location>
        <begin position="27"/>
        <end position="918"/>
    </location>
</feature>
<dbReference type="Gene3D" id="2.60.40.10">
    <property type="entry name" value="Immunoglobulins"/>
    <property type="match status" value="2"/>
</dbReference>
<evidence type="ECO:0000313" key="4">
    <source>
        <dbReference type="Proteomes" id="UP001157186"/>
    </source>
</evidence>
<sequence>MQNIKRLLGTLILSLSSLAVIPPSVAENTKAYGKGKPFTLDELPPGILKQQLQQLPSTSKSRAMSWLHSFDFTELDVPYLRADDGGGIFYQDPQSVEPLDPEGSAVPALSELTEVQTFSLHSKPGAANVVFLDMDGRIVTGTIWNSNAGVDPLYMRPYNFDGNEASFSQSELNAIAETWRRIAEDFAPFDIDVTTEDPGSFGPQVGVILVTPKADQYGNDIYSCSCGGVAYVGVWGTSYYTNYQPALVFTDGVGTGPHNIAEAASHELGHNLNLSHDGTRTQGYYAGHGSGNVSWAPIMGVGYYQNVTQWSKGEYQNASQSQDDLQLIADRLAYRTDDHENANTALATPLVISGSTQVVATNPITDPDNVNPANKGVIEHRNDIDLFMLDVGSGDINLTITPAWIANFYGQSLRGMNLDIMASLYNESGSQLLGSSNVLNDTYAELNVAVNGGRYILAIEGTGYGDPLTDGYSDYGSLGQYFINGNVPASVVVTEKPPVPSDLVANLSGENEVLLTWTDPASSAENNESGYRVWRSLAGAAFSEAATIASDSDNYLDTISISGSYRYQIEAYNAIGSSSSNISNALQVDVPLVATTAVANSETNTSGSIASGSYLDTQQVSGIEELREQHQGGKPSNRVSQLEHSWTITNILAGNSVVLEVIAQAPANTENDNFLFEYAINGATFQTLGLLYQGSGSNRFSMNLPSDTQGSVTVRITDTDRTAGAGKTDSVEISYIAVTTNGDPADMPPQIVITSPSDNDIYNLGESISFMATAQDNEDGDLSANLEWSSSIDGTIGLGSNIGVNTLSLGEHLISASVTDSASNIGTASVSLSITDPAIGISLQVSANKTKGQHTPILTWSGTSATQVDIYRDGEWLVTIANSGSYTDQTGNKGSGSYRYQVCEQGGSSCSVSVTVVY</sequence>
<accession>A0ABQ6GNH7</accession>
<dbReference type="SUPFAM" id="SSF49265">
    <property type="entry name" value="Fibronectin type III"/>
    <property type="match status" value="1"/>
</dbReference>
<dbReference type="RefSeq" id="WP_284242947.1">
    <property type="nucleotide sequence ID" value="NZ_BSST01000001.1"/>
</dbReference>
<dbReference type="InterPro" id="IPR013783">
    <property type="entry name" value="Ig-like_fold"/>
</dbReference>
<dbReference type="PROSITE" id="PS50853">
    <property type="entry name" value="FN3"/>
    <property type="match status" value="1"/>
</dbReference>
<evidence type="ECO:0000313" key="3">
    <source>
        <dbReference type="EMBL" id="GLX77114.1"/>
    </source>
</evidence>